<evidence type="ECO:0000313" key="1">
    <source>
        <dbReference type="EMBL" id="SQA93774.1"/>
    </source>
</evidence>
<dbReference type="AlphaFoldDB" id="A0A2X2SPL7"/>
<reference evidence="1 2" key="1">
    <citation type="submission" date="2018-06" db="EMBL/GenBank/DDBJ databases">
        <authorList>
            <consortium name="Pathogen Informatics"/>
            <person name="Doyle S."/>
        </authorList>
    </citation>
    <scope>NUCLEOTIDE SEQUENCE [LARGE SCALE GENOMIC DNA]</scope>
    <source>
        <strain evidence="1 2">NCTC11545</strain>
    </source>
</reference>
<accession>A0A2X2SPL7</accession>
<gene>
    <name evidence="1" type="ORF">NCTC11545_01151</name>
</gene>
<dbReference type="EMBL" id="UAVS01000005">
    <property type="protein sequence ID" value="SQA93774.1"/>
    <property type="molecule type" value="Genomic_DNA"/>
</dbReference>
<protein>
    <submittedName>
        <fullName evidence="1">Uncharacterized protein</fullName>
    </submittedName>
</protein>
<organism evidence="1 2">
    <name type="scientific">Capnocytophaga ochracea</name>
    <dbReference type="NCBI Taxonomy" id="1018"/>
    <lineage>
        <taxon>Bacteria</taxon>
        <taxon>Pseudomonadati</taxon>
        <taxon>Bacteroidota</taxon>
        <taxon>Flavobacteriia</taxon>
        <taxon>Flavobacteriales</taxon>
        <taxon>Flavobacteriaceae</taxon>
        <taxon>Capnocytophaga</taxon>
    </lineage>
</organism>
<dbReference type="RefSeq" id="WP_111972542.1">
    <property type="nucleotide sequence ID" value="NZ_UAVS01000005.1"/>
</dbReference>
<dbReference type="Proteomes" id="UP000250169">
    <property type="component" value="Unassembled WGS sequence"/>
</dbReference>
<name>A0A2X2SPL7_CAPOC</name>
<sequence length="183" mass="21111">MKVESVYLHKNNCVAMGLYRQGNLVGGLLPAGSPLDLSEYIKYLYDIFPEQKTNLPMYKCLNVTITYANDGWGKFLHNEELLCDPQGKKKSFISKPLLCIEPIITHFKKSNAYIAALYWHQYLVGLCNVPVTKTTKALNLKDFVPYLYTIYPKDINELDTFVEKNTAIEYFYNDEMIISKLEN</sequence>
<proteinExistence type="predicted"/>
<evidence type="ECO:0000313" key="2">
    <source>
        <dbReference type="Proteomes" id="UP000250169"/>
    </source>
</evidence>